<dbReference type="Proteomes" id="UP001140560">
    <property type="component" value="Unassembled WGS sequence"/>
</dbReference>
<organism evidence="1 2">
    <name type="scientific">Neocucurbitaria cava</name>
    <dbReference type="NCBI Taxonomy" id="798079"/>
    <lineage>
        <taxon>Eukaryota</taxon>
        <taxon>Fungi</taxon>
        <taxon>Dikarya</taxon>
        <taxon>Ascomycota</taxon>
        <taxon>Pezizomycotina</taxon>
        <taxon>Dothideomycetes</taxon>
        <taxon>Pleosporomycetidae</taxon>
        <taxon>Pleosporales</taxon>
        <taxon>Pleosporineae</taxon>
        <taxon>Cucurbitariaceae</taxon>
        <taxon>Neocucurbitaria</taxon>
    </lineage>
</organism>
<evidence type="ECO:0000313" key="1">
    <source>
        <dbReference type="EMBL" id="KAJ4375909.1"/>
    </source>
</evidence>
<evidence type="ECO:0000313" key="2">
    <source>
        <dbReference type="Proteomes" id="UP001140560"/>
    </source>
</evidence>
<dbReference type="AlphaFoldDB" id="A0A9W9CR05"/>
<comment type="caution">
    <text evidence="1">The sequence shown here is derived from an EMBL/GenBank/DDBJ whole genome shotgun (WGS) entry which is preliminary data.</text>
</comment>
<dbReference type="EMBL" id="JAPEUY010000002">
    <property type="protein sequence ID" value="KAJ4375909.1"/>
    <property type="molecule type" value="Genomic_DNA"/>
</dbReference>
<dbReference type="OrthoDB" id="5047692at2759"/>
<sequence>MVATTSERLQSPFLKAYVNALRSHLAPESDLSAAGKAIFVSTNLQRGIPIKTFAEYINVRLYSIADSVQSGGPVFSEAEASYVDFLKEYVESVQESSKPDYAKVKIAEEQYRRAKQEASMQLELATYRFRTVADLDKTAVFEDFLQKHGIDYRDACEERDVARAEMKALKTTSTADVKKARGMLDIALNSVNVVPGISMACATEDVDDRALRTNIEKPSSVNFRPHHTLEGFDFTGHIWRDSGLVDQLKQSRLDVDLRHGFDGVTWAELGFPDISDRVSGFASPMPDEQKTAIFNVLEKWDMHIQYTGLHAFDITRGDW</sequence>
<name>A0A9W9CR05_9PLEO</name>
<keyword evidence="2" id="KW-1185">Reference proteome</keyword>
<protein>
    <submittedName>
        <fullName evidence="1">Uncharacterized protein</fullName>
    </submittedName>
</protein>
<accession>A0A9W9CR05</accession>
<gene>
    <name evidence="1" type="ORF">N0V83_001187</name>
</gene>
<reference evidence="1" key="1">
    <citation type="submission" date="2022-10" db="EMBL/GenBank/DDBJ databases">
        <title>Tapping the CABI collections for fungal endophytes: first genome assemblies for Collariella, Neodidymelliopsis, Ascochyta clinopodiicola, Didymella pomorum, Didymosphaeria variabile, Neocosmospora piperis and Neocucurbitaria cava.</title>
        <authorList>
            <person name="Hill R."/>
        </authorList>
    </citation>
    <scope>NUCLEOTIDE SEQUENCE</scope>
    <source>
        <strain evidence="1">IMI 356814</strain>
    </source>
</reference>
<proteinExistence type="predicted"/>